<comment type="caution">
    <text evidence="5">The sequence shown here is derived from an EMBL/GenBank/DDBJ whole genome shotgun (WGS) entry which is preliminary data.</text>
</comment>
<dbReference type="Proteomes" id="UP000245380">
    <property type="component" value="Unassembled WGS sequence"/>
</dbReference>
<dbReference type="SUPFAM" id="SSF47413">
    <property type="entry name" value="lambda repressor-like DNA-binding domains"/>
    <property type="match status" value="1"/>
</dbReference>
<dbReference type="Gene3D" id="3.40.50.2300">
    <property type="match status" value="2"/>
</dbReference>
<evidence type="ECO:0000259" key="4">
    <source>
        <dbReference type="PROSITE" id="PS50932"/>
    </source>
</evidence>
<keyword evidence="1" id="KW-0805">Transcription regulation</keyword>
<dbReference type="SUPFAM" id="SSF53822">
    <property type="entry name" value="Periplasmic binding protein-like I"/>
    <property type="match status" value="1"/>
</dbReference>
<gene>
    <name evidence="5" type="ORF">BM613_04215</name>
</gene>
<dbReference type="PROSITE" id="PS50932">
    <property type="entry name" value="HTH_LACI_2"/>
    <property type="match status" value="1"/>
</dbReference>
<dbReference type="PANTHER" id="PTHR30146">
    <property type="entry name" value="LACI-RELATED TRANSCRIPTIONAL REPRESSOR"/>
    <property type="match status" value="1"/>
</dbReference>
<dbReference type="InterPro" id="IPR028082">
    <property type="entry name" value="Peripla_BP_I"/>
</dbReference>
<dbReference type="Pfam" id="PF00356">
    <property type="entry name" value="LacI"/>
    <property type="match status" value="1"/>
</dbReference>
<evidence type="ECO:0000256" key="3">
    <source>
        <dbReference type="ARBA" id="ARBA00023163"/>
    </source>
</evidence>
<name>A0A2U3DA39_SULT2</name>
<dbReference type="CDD" id="cd01392">
    <property type="entry name" value="HTH_LacI"/>
    <property type="match status" value="1"/>
</dbReference>
<protein>
    <recommendedName>
        <fullName evidence="4">HTH lacI-type domain-containing protein</fullName>
    </recommendedName>
</protein>
<keyword evidence="3" id="KW-0804">Transcription</keyword>
<keyword evidence="2" id="KW-0238">DNA-binding</keyword>
<keyword evidence="6" id="KW-1185">Reference proteome</keyword>
<evidence type="ECO:0000313" key="6">
    <source>
        <dbReference type="Proteomes" id="UP000245380"/>
    </source>
</evidence>
<organism evidence="5 6">
    <name type="scientific">Sulfoacidibacillus thermotolerans</name>
    <name type="common">Acidibacillus sulfuroxidans</name>
    <dbReference type="NCBI Taxonomy" id="1765684"/>
    <lineage>
        <taxon>Bacteria</taxon>
        <taxon>Bacillati</taxon>
        <taxon>Bacillota</taxon>
        <taxon>Bacilli</taxon>
        <taxon>Bacillales</taxon>
        <taxon>Alicyclobacillaceae</taxon>
        <taxon>Sulfoacidibacillus</taxon>
    </lineage>
</organism>
<dbReference type="AlphaFoldDB" id="A0A2U3DA39"/>
<dbReference type="CDD" id="cd06267">
    <property type="entry name" value="PBP1_LacI_sugar_binding-like"/>
    <property type="match status" value="1"/>
</dbReference>
<evidence type="ECO:0000256" key="1">
    <source>
        <dbReference type="ARBA" id="ARBA00023015"/>
    </source>
</evidence>
<dbReference type="InterPro" id="IPR010982">
    <property type="entry name" value="Lambda_DNA-bd_dom_sf"/>
</dbReference>
<dbReference type="InterPro" id="IPR046335">
    <property type="entry name" value="LacI/GalR-like_sensor"/>
</dbReference>
<evidence type="ECO:0000256" key="2">
    <source>
        <dbReference type="ARBA" id="ARBA00023125"/>
    </source>
</evidence>
<proteinExistence type="predicted"/>
<dbReference type="SMART" id="SM00354">
    <property type="entry name" value="HTH_LACI"/>
    <property type="match status" value="1"/>
</dbReference>
<dbReference type="Gene3D" id="1.10.260.40">
    <property type="entry name" value="lambda repressor-like DNA-binding domains"/>
    <property type="match status" value="1"/>
</dbReference>
<evidence type="ECO:0000313" key="5">
    <source>
        <dbReference type="EMBL" id="PWI58149.1"/>
    </source>
</evidence>
<dbReference type="PRINTS" id="PR00036">
    <property type="entry name" value="HTHLACI"/>
</dbReference>
<dbReference type="GO" id="GO:0003700">
    <property type="term" value="F:DNA-binding transcription factor activity"/>
    <property type="evidence" value="ECO:0007669"/>
    <property type="project" value="TreeGrafter"/>
</dbReference>
<dbReference type="GO" id="GO:0000976">
    <property type="term" value="F:transcription cis-regulatory region binding"/>
    <property type="evidence" value="ECO:0007669"/>
    <property type="project" value="TreeGrafter"/>
</dbReference>
<reference evidence="5 6" key="1">
    <citation type="submission" date="2016-11" db="EMBL/GenBank/DDBJ databases">
        <title>Comparative genomics of Acidibacillus ferroxidans species.</title>
        <authorList>
            <person name="Oliveira G."/>
            <person name="Nunes G."/>
            <person name="Oliveira R."/>
            <person name="Araujo F."/>
            <person name="Salim A."/>
            <person name="Scholte L."/>
            <person name="Morais D."/>
            <person name="Nancucheo I."/>
            <person name="Johnson D.B."/>
            <person name="Grail B."/>
            <person name="Bittencourt J."/>
            <person name="Valadares R."/>
        </authorList>
    </citation>
    <scope>NUCLEOTIDE SEQUENCE [LARGE SCALE GENOMIC DNA]</scope>
    <source>
        <strain evidence="5 6">Y002</strain>
    </source>
</reference>
<dbReference type="EMBL" id="MPDK01000005">
    <property type="protein sequence ID" value="PWI58149.1"/>
    <property type="molecule type" value="Genomic_DNA"/>
</dbReference>
<dbReference type="Pfam" id="PF13377">
    <property type="entry name" value="Peripla_BP_3"/>
    <property type="match status" value="1"/>
</dbReference>
<dbReference type="InterPro" id="IPR000843">
    <property type="entry name" value="HTH_LacI"/>
</dbReference>
<feature type="domain" description="HTH lacI-type" evidence="4">
    <location>
        <begin position="5"/>
        <end position="59"/>
    </location>
</feature>
<sequence>MSVTVTIKNVAKLAGVSIATVSRVQNGVGQVSPETKAKVLAAIRQLNYVPNRIGQALQKQRHGALGIVFPDFSGPYYGGVLLGLENQAVTAGYSVLVLATHRRQESARLITELSSRVDGMVIMDRTVSDSTISAIADSGIPIVLLARSAIGDLPSVRSENQIPAIELMTHLTKDHGYRSFAFLGDPQIAYDVTERWRAVNKVAHEQNLARPKLIRCGYRQQDGYQAAQKLLTQGTLPQCLLCANDEVAFGVYQALRENNIRIPDEIAVTGWDDIPTSELISPPLTSVQQPTQQLGDLAAQKLIQIIETENTRLENDVLSSRLVLRNSCGCNH</sequence>
<accession>A0A2U3DA39</accession>
<dbReference type="PANTHER" id="PTHR30146:SF109">
    <property type="entry name" value="HTH-TYPE TRANSCRIPTIONAL REGULATOR GALS"/>
    <property type="match status" value="1"/>
</dbReference>